<sequence length="665" mass="73877">MRMRIGAIAALAAVLMGTAAFADDQGGTLQYPSSYFEAARPQTAYDMIARVPGFVFDDGKSARGFAGTAGNVLIDGQRPTAKTNDLQAILQRIPANDVERIDLIRGGAQGIDMHGQSVVANVVRKKTASTQIVVDLTNDIWTDGHMVPSASLQVTHRTGASTYEFALETSTSYDDSVGHGFYNVTDVASAATTHYDMRYKNWGIGWMSTGAATVPWLGGEFKANYTYQDTPDQSHYAYFGSAGDYAITDSSGTKKGEIGLHWQGPLSGVELETLLLQRFGRDTDNQVQTMVGDNETFWQRNRTMESIARAIVRYRPDADLTIESGWEGAYNQLEGTSTYVVNGAPVDLPSGNARVDEKRTEMFVQGMWTITPEFKLETGLRFEYSVISEGAMSREFFYPKPRVLFTWTPIPNTQVRLRAERVLGQLDFSNFVASSSLSSYGVTGGNPNLAPDRHWQYELAFERHFWEKGAVSLSLLHEDISGVLDYIPVFGPSGHFDAPGNIGGGHRNVIDFETVLPLDGIGLPGGRLKTSTIWRLTGVRDPATGEVRRISAERPRVYKVWLSQDIESLKSTWSAFLFTGWNEGSYRPFMRNERKVIPTYIELEWDYKPSANWMVAVAAKNVGRFSYENVSQFYSGLRGTSGPNEITDFKVKSQARLYVEVRRTL</sequence>
<keyword evidence="15" id="KW-1185">Reference proteome</keyword>
<dbReference type="InterPro" id="IPR036942">
    <property type="entry name" value="Beta-barrel_TonB_sf"/>
</dbReference>
<dbReference type="Pfam" id="PF07715">
    <property type="entry name" value="Plug"/>
    <property type="match status" value="1"/>
</dbReference>
<evidence type="ECO:0000256" key="4">
    <source>
        <dbReference type="ARBA" id="ARBA00022692"/>
    </source>
</evidence>
<proteinExistence type="inferred from homology"/>
<dbReference type="PANTHER" id="PTHR30069:SF29">
    <property type="entry name" value="HEMOGLOBIN AND HEMOGLOBIN-HAPTOGLOBIN-BINDING PROTEIN 1-RELATED"/>
    <property type="match status" value="1"/>
</dbReference>
<keyword evidence="3" id="KW-1134">Transmembrane beta strand</keyword>
<keyword evidence="5 11" id="KW-0732">Signal</keyword>
<dbReference type="Gene3D" id="2.170.130.10">
    <property type="entry name" value="TonB-dependent receptor, plug domain"/>
    <property type="match status" value="1"/>
</dbReference>
<dbReference type="InterPro" id="IPR012910">
    <property type="entry name" value="Plug_dom"/>
</dbReference>
<dbReference type="Pfam" id="PF00593">
    <property type="entry name" value="TonB_dep_Rec_b-barrel"/>
    <property type="match status" value="1"/>
</dbReference>
<organism evidence="14 15">
    <name type="scientific">Rhizomicrobium electricum</name>
    <dbReference type="NCBI Taxonomy" id="480070"/>
    <lineage>
        <taxon>Bacteria</taxon>
        <taxon>Pseudomonadati</taxon>
        <taxon>Pseudomonadota</taxon>
        <taxon>Alphaproteobacteria</taxon>
        <taxon>Micropepsales</taxon>
        <taxon>Micropepsaceae</taxon>
        <taxon>Rhizomicrobium</taxon>
    </lineage>
</organism>
<feature type="domain" description="TonB-dependent receptor plug" evidence="13">
    <location>
        <begin position="36"/>
        <end position="109"/>
    </location>
</feature>
<evidence type="ECO:0000256" key="7">
    <source>
        <dbReference type="ARBA" id="ARBA00023136"/>
    </source>
</evidence>
<evidence type="ECO:0000256" key="1">
    <source>
        <dbReference type="ARBA" id="ARBA00004571"/>
    </source>
</evidence>
<keyword evidence="4" id="KW-0812">Transmembrane</keyword>
<evidence type="ECO:0000313" key="15">
    <source>
        <dbReference type="Proteomes" id="UP001499951"/>
    </source>
</evidence>
<dbReference type="InterPro" id="IPR037066">
    <property type="entry name" value="Plug_dom_sf"/>
</dbReference>
<gene>
    <name evidence="14" type="ORF">GCM10008942_11100</name>
</gene>
<feature type="chain" id="PRO_5046457250" description="TonB-dependent receptor" evidence="11">
    <location>
        <begin position="23"/>
        <end position="665"/>
    </location>
</feature>
<name>A0ABN1EDY2_9PROT</name>
<dbReference type="EMBL" id="BAAADD010000003">
    <property type="protein sequence ID" value="GAA0564532.1"/>
    <property type="molecule type" value="Genomic_DNA"/>
</dbReference>
<keyword evidence="2" id="KW-0813">Transport</keyword>
<dbReference type="Gene3D" id="2.40.170.20">
    <property type="entry name" value="TonB-dependent receptor, beta-barrel domain"/>
    <property type="match status" value="1"/>
</dbReference>
<dbReference type="SUPFAM" id="SSF56935">
    <property type="entry name" value="Porins"/>
    <property type="match status" value="1"/>
</dbReference>
<keyword evidence="8" id="KW-0675">Receptor</keyword>
<protein>
    <recommendedName>
        <fullName evidence="16">TonB-dependent receptor</fullName>
    </recommendedName>
</protein>
<evidence type="ECO:0000256" key="3">
    <source>
        <dbReference type="ARBA" id="ARBA00022452"/>
    </source>
</evidence>
<comment type="subcellular location">
    <subcellularLocation>
        <location evidence="1">Cell outer membrane</location>
        <topology evidence="1">Multi-pass membrane protein</topology>
    </subcellularLocation>
</comment>
<evidence type="ECO:0000259" key="13">
    <source>
        <dbReference type="Pfam" id="PF07715"/>
    </source>
</evidence>
<comment type="similarity">
    <text evidence="10">Belongs to the TonB-dependent receptor family.</text>
</comment>
<comment type="caution">
    <text evidence="14">The sequence shown here is derived from an EMBL/GenBank/DDBJ whole genome shotgun (WGS) entry which is preliminary data.</text>
</comment>
<evidence type="ECO:0000256" key="10">
    <source>
        <dbReference type="RuleBase" id="RU003357"/>
    </source>
</evidence>
<evidence type="ECO:0000256" key="2">
    <source>
        <dbReference type="ARBA" id="ARBA00022448"/>
    </source>
</evidence>
<evidence type="ECO:0008006" key="16">
    <source>
        <dbReference type="Google" id="ProtNLM"/>
    </source>
</evidence>
<reference evidence="14 15" key="1">
    <citation type="journal article" date="2019" name="Int. J. Syst. Evol. Microbiol.">
        <title>The Global Catalogue of Microorganisms (GCM) 10K type strain sequencing project: providing services to taxonomists for standard genome sequencing and annotation.</title>
        <authorList>
            <consortium name="The Broad Institute Genomics Platform"/>
            <consortium name="The Broad Institute Genome Sequencing Center for Infectious Disease"/>
            <person name="Wu L."/>
            <person name="Ma J."/>
        </authorList>
    </citation>
    <scope>NUCLEOTIDE SEQUENCE [LARGE SCALE GENOMIC DNA]</scope>
    <source>
        <strain evidence="14 15">JCM 15089</strain>
    </source>
</reference>
<keyword evidence="6 10" id="KW-0798">TonB box</keyword>
<feature type="signal peptide" evidence="11">
    <location>
        <begin position="1"/>
        <end position="22"/>
    </location>
</feature>
<dbReference type="InterPro" id="IPR039426">
    <property type="entry name" value="TonB-dep_rcpt-like"/>
</dbReference>
<dbReference type="Proteomes" id="UP001499951">
    <property type="component" value="Unassembled WGS sequence"/>
</dbReference>
<evidence type="ECO:0000256" key="6">
    <source>
        <dbReference type="ARBA" id="ARBA00023077"/>
    </source>
</evidence>
<evidence type="ECO:0000259" key="12">
    <source>
        <dbReference type="Pfam" id="PF00593"/>
    </source>
</evidence>
<dbReference type="PANTHER" id="PTHR30069">
    <property type="entry name" value="TONB-DEPENDENT OUTER MEMBRANE RECEPTOR"/>
    <property type="match status" value="1"/>
</dbReference>
<keyword evidence="9" id="KW-0998">Cell outer membrane</keyword>
<evidence type="ECO:0000256" key="11">
    <source>
        <dbReference type="SAM" id="SignalP"/>
    </source>
</evidence>
<accession>A0ABN1EDY2</accession>
<evidence type="ECO:0000256" key="9">
    <source>
        <dbReference type="ARBA" id="ARBA00023237"/>
    </source>
</evidence>
<evidence type="ECO:0000313" key="14">
    <source>
        <dbReference type="EMBL" id="GAA0564532.1"/>
    </source>
</evidence>
<evidence type="ECO:0000256" key="5">
    <source>
        <dbReference type="ARBA" id="ARBA00022729"/>
    </source>
</evidence>
<evidence type="ECO:0000256" key="8">
    <source>
        <dbReference type="ARBA" id="ARBA00023170"/>
    </source>
</evidence>
<keyword evidence="7 10" id="KW-0472">Membrane</keyword>
<feature type="domain" description="TonB-dependent receptor-like beta-barrel" evidence="12">
    <location>
        <begin position="169"/>
        <end position="502"/>
    </location>
</feature>
<dbReference type="InterPro" id="IPR000531">
    <property type="entry name" value="Beta-barrel_TonB"/>
</dbReference>